<dbReference type="Gene3D" id="1.10.10.650">
    <property type="entry name" value="RuvA domain 2-like"/>
    <property type="match status" value="1"/>
</dbReference>
<dbReference type="Pfam" id="PF16921">
    <property type="entry name" value="Tex_YqgF"/>
    <property type="match status" value="1"/>
</dbReference>
<dbReference type="Pfam" id="PF12836">
    <property type="entry name" value="HHH_3"/>
    <property type="match status" value="1"/>
</dbReference>
<dbReference type="FunFam" id="1.10.150.310:FF:000002">
    <property type="entry name" value="Putative transcription modulator/accessory protein"/>
    <property type="match status" value="1"/>
</dbReference>
<dbReference type="OrthoDB" id="9804714at2"/>
<dbReference type="InterPro" id="IPR006641">
    <property type="entry name" value="YqgF/RNaseH-like_dom"/>
</dbReference>
<dbReference type="Gene3D" id="3.30.420.140">
    <property type="entry name" value="YqgF/RNase H-like domain"/>
    <property type="match status" value="1"/>
</dbReference>
<dbReference type="SMART" id="SM00316">
    <property type="entry name" value="S1"/>
    <property type="match status" value="1"/>
</dbReference>
<dbReference type="GO" id="GO:0003735">
    <property type="term" value="F:structural constituent of ribosome"/>
    <property type="evidence" value="ECO:0007669"/>
    <property type="project" value="TreeGrafter"/>
</dbReference>
<dbReference type="InterPro" id="IPR018974">
    <property type="entry name" value="Tex-like_N"/>
</dbReference>
<dbReference type="Pfam" id="PF00575">
    <property type="entry name" value="S1"/>
    <property type="match status" value="1"/>
</dbReference>
<comment type="caution">
    <text evidence="2">The sequence shown here is derived from an EMBL/GenBank/DDBJ whole genome shotgun (WGS) entry which is preliminary data.</text>
</comment>
<name>A0A366D6Y3_9GAMM</name>
<dbReference type="Gene3D" id="1.10.150.310">
    <property type="entry name" value="Tex RuvX-like domain-like"/>
    <property type="match status" value="1"/>
</dbReference>
<dbReference type="InterPro" id="IPR010994">
    <property type="entry name" value="RuvA_2-like"/>
</dbReference>
<dbReference type="InterPro" id="IPR032639">
    <property type="entry name" value="Tex_YqgF"/>
</dbReference>
<dbReference type="SUPFAM" id="SSF50249">
    <property type="entry name" value="Nucleic acid-binding proteins"/>
    <property type="match status" value="1"/>
</dbReference>
<proteinExistence type="predicted"/>
<reference evidence="2 3" key="1">
    <citation type="submission" date="2018-06" db="EMBL/GenBank/DDBJ databases">
        <title>Genomic Encyclopedia of Type Strains, Phase III (KMG-III): the genomes of soil and plant-associated and newly described type strains.</title>
        <authorList>
            <person name="Whitman W."/>
        </authorList>
    </citation>
    <scope>NUCLEOTIDE SEQUENCE [LARGE SCALE GENOMIC DNA]</scope>
    <source>
        <strain evidence="2 3">CECT 7732</strain>
    </source>
</reference>
<dbReference type="InterPro" id="IPR012340">
    <property type="entry name" value="NA-bd_OB-fold"/>
</dbReference>
<dbReference type="SUPFAM" id="SSF53098">
    <property type="entry name" value="Ribonuclease H-like"/>
    <property type="match status" value="1"/>
</dbReference>
<dbReference type="FunFam" id="1.10.10.650:FF:000001">
    <property type="entry name" value="S1 RNA-binding domain 1"/>
    <property type="match status" value="1"/>
</dbReference>
<dbReference type="InterPro" id="IPR055179">
    <property type="entry name" value="Tex-like_central_region"/>
</dbReference>
<dbReference type="FunFam" id="3.30.420.140:FF:000001">
    <property type="entry name" value="RNA-binding transcriptional accessory protein"/>
    <property type="match status" value="1"/>
</dbReference>
<dbReference type="InterPro" id="IPR037027">
    <property type="entry name" value="YqgF/RNaseH-like_dom_sf"/>
</dbReference>
<feature type="domain" description="S1 motif" evidence="1">
    <location>
        <begin position="648"/>
        <end position="717"/>
    </location>
</feature>
<dbReference type="RefSeq" id="WP_113872701.1">
    <property type="nucleotide sequence ID" value="NZ_QNRF01000001.1"/>
</dbReference>
<evidence type="ECO:0000313" key="3">
    <source>
        <dbReference type="Proteomes" id="UP000252086"/>
    </source>
</evidence>
<dbReference type="Gene3D" id="1.10.3500.10">
    <property type="entry name" value="Tex N-terminal region-like"/>
    <property type="match status" value="1"/>
</dbReference>
<dbReference type="Proteomes" id="UP000252086">
    <property type="component" value="Unassembled WGS sequence"/>
</dbReference>
<dbReference type="GO" id="GO:0005737">
    <property type="term" value="C:cytoplasm"/>
    <property type="evidence" value="ECO:0007669"/>
    <property type="project" value="UniProtKB-ARBA"/>
</dbReference>
<dbReference type="SUPFAM" id="SSF47781">
    <property type="entry name" value="RuvA domain 2-like"/>
    <property type="match status" value="2"/>
</dbReference>
<dbReference type="Pfam" id="PF17674">
    <property type="entry name" value="HHH_9"/>
    <property type="match status" value="1"/>
</dbReference>
<accession>A0A366D6Y3</accession>
<evidence type="ECO:0000259" key="1">
    <source>
        <dbReference type="PROSITE" id="PS50126"/>
    </source>
</evidence>
<dbReference type="InterPro" id="IPR003029">
    <property type="entry name" value="S1_domain"/>
</dbReference>
<dbReference type="AlphaFoldDB" id="A0A366D6Y3"/>
<dbReference type="FunFam" id="2.40.50.140:FF:000051">
    <property type="entry name" value="RNA-binding transcriptional accessory protein"/>
    <property type="match status" value="1"/>
</dbReference>
<dbReference type="InterPro" id="IPR023319">
    <property type="entry name" value="Tex-like_HTH_dom_sf"/>
</dbReference>
<keyword evidence="3" id="KW-1185">Reference proteome</keyword>
<dbReference type="InterPro" id="IPR012337">
    <property type="entry name" value="RNaseH-like_sf"/>
</dbReference>
<dbReference type="Gene3D" id="2.40.50.140">
    <property type="entry name" value="Nucleic acid-binding proteins"/>
    <property type="match status" value="1"/>
</dbReference>
<dbReference type="Pfam" id="PF22706">
    <property type="entry name" value="Tex_central_region"/>
    <property type="match status" value="1"/>
</dbReference>
<dbReference type="SUPFAM" id="SSF158832">
    <property type="entry name" value="Tex N-terminal region-like"/>
    <property type="match status" value="1"/>
</dbReference>
<evidence type="ECO:0000313" key="2">
    <source>
        <dbReference type="EMBL" id="RBO85793.1"/>
    </source>
</evidence>
<dbReference type="GO" id="GO:0006412">
    <property type="term" value="P:translation"/>
    <property type="evidence" value="ECO:0007669"/>
    <property type="project" value="TreeGrafter"/>
</dbReference>
<protein>
    <recommendedName>
        <fullName evidence="1">S1 motif domain-containing protein</fullName>
    </recommendedName>
</protein>
<dbReference type="InterPro" id="IPR050437">
    <property type="entry name" value="Ribos_protein_bS1-like"/>
</dbReference>
<dbReference type="SMART" id="SM00732">
    <property type="entry name" value="YqgFc"/>
    <property type="match status" value="1"/>
</dbReference>
<dbReference type="PANTHER" id="PTHR10724:SF10">
    <property type="entry name" value="S1 RNA-BINDING DOMAIN-CONTAINING PROTEIN 1"/>
    <property type="match status" value="1"/>
</dbReference>
<dbReference type="GO" id="GO:0003729">
    <property type="term" value="F:mRNA binding"/>
    <property type="evidence" value="ECO:0007669"/>
    <property type="project" value="UniProtKB-ARBA"/>
</dbReference>
<gene>
    <name evidence="2" type="ORF">DFP76_10167</name>
</gene>
<dbReference type="InterPro" id="IPR044146">
    <property type="entry name" value="S1_Tex"/>
</dbReference>
<dbReference type="InterPro" id="IPR023323">
    <property type="entry name" value="Tex-like_dom_sf"/>
</dbReference>
<dbReference type="EMBL" id="QNRF01000001">
    <property type="protein sequence ID" value="RBO85793.1"/>
    <property type="molecule type" value="Genomic_DNA"/>
</dbReference>
<dbReference type="PROSITE" id="PS50126">
    <property type="entry name" value="S1"/>
    <property type="match status" value="1"/>
</dbReference>
<sequence>MKGISQVLSDEFSLSRQYSNNIIDLFEEGASVPFISRYRKENTGGMIDIQLRAFYERWQYLVELNKRRESILSALSKEMNVPEGIKQKVRNAISKTELEDIYAPYKKSRKSKMDDAVAKGLLPLAVALWQGKCLSDVAKVAIWCQQNTVNLDPKLALQGAQDILVEKISTDSDLLKVARQAMMKQGVITSRVLRGKKQEGEKFRDYFEYEEAVSKVVSHRLLALFRGKKENILKLGIVFKGHEDCPEFLYLPHLTKLFDNHQHSASLSAAQKSYIALAWRTKLQTKLETDVLAQLKEKAEEGAIQVFANNLEDLLMAAPAGAHRVIGVDPGFRNGVKLAVIDEQGNVLDHGVIYPHAPQKQVQAAQHKLCQLIKQHQVRWAAIGNGTASRETEALLKDLIASEALSCQAVVVSEAGASVYSASLIASAEFPDLDVTIRGAISIARRFQDPLAELVKIDPQAIGVGQYQHDIKVSALSTSLANVVEDCVNRVGVDINLASASLLSYVSGLTERIAHNIVAYRESKGRIESRSELKKVKGIGEKCFEQCAGFLRILNGKEPLDASGVHPESYDLVRSMAKKLTLTSRELLNNAAALQQLKTLAPSFQSAGNFTYSDILSELAKPGRDPRPEFTYAAFDQTIQSLEDLQEGMTLEGVVTNVAAFGAFVDLGVHQDGLIHISQLADRFVKDPRDLVRVGQVVKVMVLEVDVNRKRIALKAQGFS</sequence>
<dbReference type="InterPro" id="IPR041692">
    <property type="entry name" value="HHH_9"/>
</dbReference>
<dbReference type="Pfam" id="PF09371">
    <property type="entry name" value="Tex_N"/>
    <property type="match status" value="1"/>
</dbReference>
<dbReference type="PANTHER" id="PTHR10724">
    <property type="entry name" value="30S RIBOSOMAL PROTEIN S1"/>
    <property type="match status" value="1"/>
</dbReference>
<dbReference type="GO" id="GO:0006139">
    <property type="term" value="P:nucleobase-containing compound metabolic process"/>
    <property type="evidence" value="ECO:0007669"/>
    <property type="project" value="InterPro"/>
</dbReference>
<organism evidence="2 3">
    <name type="scientific">Marinomonas aquiplantarum</name>
    <dbReference type="NCBI Taxonomy" id="491951"/>
    <lineage>
        <taxon>Bacteria</taxon>
        <taxon>Pseudomonadati</taxon>
        <taxon>Pseudomonadota</taxon>
        <taxon>Gammaproteobacteria</taxon>
        <taxon>Oceanospirillales</taxon>
        <taxon>Oceanospirillaceae</taxon>
        <taxon>Marinomonas</taxon>
    </lineage>
</organism>
<dbReference type="CDD" id="cd05685">
    <property type="entry name" value="S1_Tex"/>
    <property type="match status" value="1"/>
</dbReference>